<organism evidence="1 2">
    <name type="scientific">Pseudolysobacter antarcticus</name>
    <dbReference type="NCBI Taxonomy" id="2511995"/>
    <lineage>
        <taxon>Bacteria</taxon>
        <taxon>Pseudomonadati</taxon>
        <taxon>Pseudomonadota</taxon>
        <taxon>Gammaproteobacteria</taxon>
        <taxon>Lysobacterales</taxon>
        <taxon>Rhodanobacteraceae</taxon>
        <taxon>Pseudolysobacter</taxon>
    </lineage>
</organism>
<evidence type="ECO:0000313" key="1">
    <source>
        <dbReference type="EMBL" id="QBB69035.1"/>
    </source>
</evidence>
<sequence>MTDFEAKLRAAVEAVVAEHGQRDCIVISHGISRSLHTQLSTALSGPLKKSKSCTLVLTTYGGDPNAGYRIARCLRHHYEYVRVVIPSFCKSAGTLITIAADELAIGDLGELGPLDIQVRKPSELEENSSGLDIMQALQTVTNHTQTTFQRILVESRGFGLSTKLCAEFASQVASGIAAPLFAQIDPMRLGEMQRATRVAYEYGQRLNKYRNILKEGALERLISDYPSHSFVIDRKEAVELFNKVSHLSSSEKVFCDLIWHIVSNQLETCVLIDIEESDTNSGANHEVVNANAESEVAEPADKALGIP</sequence>
<keyword evidence="2" id="KW-1185">Reference proteome</keyword>
<dbReference type="Pfam" id="PF01972">
    <property type="entry name" value="SDH_protease"/>
    <property type="match status" value="1"/>
</dbReference>
<accession>A0A411HEW8</accession>
<evidence type="ECO:0000313" key="2">
    <source>
        <dbReference type="Proteomes" id="UP000291562"/>
    </source>
</evidence>
<dbReference type="InterPro" id="IPR002825">
    <property type="entry name" value="Pept_S49_ser-pept_pro"/>
</dbReference>
<evidence type="ECO:0008006" key="3">
    <source>
        <dbReference type="Google" id="ProtNLM"/>
    </source>
</evidence>
<protein>
    <recommendedName>
        <fullName evidence="3">SppA protein</fullName>
    </recommendedName>
</protein>
<proteinExistence type="predicted"/>
<dbReference type="OrthoDB" id="1493005at2"/>
<dbReference type="GO" id="GO:0016020">
    <property type="term" value="C:membrane"/>
    <property type="evidence" value="ECO:0007669"/>
    <property type="project" value="InterPro"/>
</dbReference>
<dbReference type="RefSeq" id="WP_129831290.1">
    <property type="nucleotide sequence ID" value="NZ_CP035704.1"/>
</dbReference>
<gene>
    <name evidence="1" type="ORF">ELE36_00805</name>
</gene>
<dbReference type="PANTHER" id="PTHR35984:SF1">
    <property type="entry name" value="PERIPLASMIC SERINE PROTEASE"/>
    <property type="match status" value="1"/>
</dbReference>
<reference evidence="1 2" key="1">
    <citation type="submission" date="2019-01" db="EMBL/GenBank/DDBJ databases">
        <title>Pseudolysobacter antarctica gen. nov., sp. nov., isolated from Fildes Peninsula, Antarctica.</title>
        <authorList>
            <person name="Wei Z."/>
            <person name="Peng F."/>
        </authorList>
    </citation>
    <scope>NUCLEOTIDE SEQUENCE [LARGE SCALE GENOMIC DNA]</scope>
    <source>
        <strain evidence="1 2">AQ6-296</strain>
    </source>
</reference>
<dbReference type="Gene3D" id="3.90.226.10">
    <property type="entry name" value="2-enoyl-CoA Hydratase, Chain A, domain 1"/>
    <property type="match status" value="1"/>
</dbReference>
<dbReference type="AlphaFoldDB" id="A0A411HEW8"/>
<dbReference type="EMBL" id="CP035704">
    <property type="protein sequence ID" value="QBB69035.1"/>
    <property type="molecule type" value="Genomic_DNA"/>
</dbReference>
<name>A0A411HEW8_9GAMM</name>
<dbReference type="SUPFAM" id="SSF52096">
    <property type="entry name" value="ClpP/crotonase"/>
    <property type="match status" value="1"/>
</dbReference>
<dbReference type="Proteomes" id="UP000291562">
    <property type="component" value="Chromosome"/>
</dbReference>
<dbReference type="InterPro" id="IPR029045">
    <property type="entry name" value="ClpP/crotonase-like_dom_sf"/>
</dbReference>
<dbReference type="PANTHER" id="PTHR35984">
    <property type="entry name" value="PERIPLASMIC SERINE PROTEASE"/>
    <property type="match status" value="1"/>
</dbReference>
<dbReference type="KEGG" id="xbc:ELE36_00805"/>